<dbReference type="HOGENOM" id="CLU_019347_0_0_9"/>
<organism evidence="2 3">
    <name type="scientific">Desulfitobacterium hafniense (strain DSM 10664 / DCB-2)</name>
    <dbReference type="NCBI Taxonomy" id="272564"/>
    <lineage>
        <taxon>Bacteria</taxon>
        <taxon>Bacillati</taxon>
        <taxon>Bacillota</taxon>
        <taxon>Clostridia</taxon>
        <taxon>Eubacteriales</taxon>
        <taxon>Desulfitobacteriaceae</taxon>
        <taxon>Desulfitobacterium</taxon>
    </lineage>
</organism>
<feature type="domain" description="Fibronectin type-III" evidence="1">
    <location>
        <begin position="523"/>
        <end position="611"/>
    </location>
</feature>
<dbReference type="InterPro" id="IPR036116">
    <property type="entry name" value="FN3_sf"/>
</dbReference>
<feature type="domain" description="Fibronectin type-III" evidence="1">
    <location>
        <begin position="34"/>
        <end position="121"/>
    </location>
</feature>
<protein>
    <submittedName>
        <fullName evidence="2">Putative cell wall binding repeat 2-containing protein</fullName>
    </submittedName>
</protein>
<dbReference type="AlphaFoldDB" id="B8FWI5"/>
<evidence type="ECO:0000313" key="3">
    <source>
        <dbReference type="Proteomes" id="UP000007726"/>
    </source>
</evidence>
<name>B8FWI5_DESHD</name>
<sequence>MGRFKLRLMTILCLIMIMVLTIPQNTYALSTPATPTGLIATAVSDNQINLSWNSASEASQYYIYRSNSVSGEYTYMGAVAGTSFSNTGLMAATTYYYKIQGINSVGSSSYSSAASAKTLGSSGTSTEIQSDRIFGANRYETSAEIAAAGWSTSSYAVLASGENFPDALCASPLAAKFKAPILLTSKNKLEEPTKNQFLSLNVKNVIIVGGEGVISAKVEKDIKNLGITVSRASGMNRYETSLEVAKMIGSFDEAVVATGSDFADILSVAPIAAQKGMPILLTPKNSISNALKNLLDKNVDRTYVLGDADTINATVVNKLPSPQRLYGTNPYDANIKIIEYFANDLDLSTVYVATGEAYPDALSGSVFAARSYSPVILIKSSLQAASEKFIAENSGNIDKAVAFGGTGAISDTLLKSIAPSTGEGTGNLPTPSNVVANTIDTNQVYLTWNTISNANTYIIYRGTSYSGTYTDIATVSNPYYLDTYLPSGITYYYKIKAANSSGTSAYSNIAQATTQSDANLLQAPGNLVATPLTTDEIHLTWYTVPNAVTYNVYRTKSDSGVYTIIDSVNYPYYTDDNVASGATYLYKVQAANSRGTGPYSSVVIASPLLSTDGLAVPTNVVALSKSSNQILLTWNAAVGATHYKIYRSTSYSGTYTNIANLTLPYYIDEGLTAGMTYYYKVQAVSNAGSSGFSTIAYTVTGEGSSSLVAPNNLTATTLNSSQIYLAWNAVPNATYYKIYRSTSSNGNYALINTNVNPYYTDRNLSAKTTYYYYVEAANDSKTSGKSSNASARTTN</sequence>
<dbReference type="Proteomes" id="UP000007726">
    <property type="component" value="Chromosome"/>
</dbReference>
<dbReference type="EMBL" id="CP001336">
    <property type="protein sequence ID" value="ACL22483.1"/>
    <property type="molecule type" value="Genomic_DNA"/>
</dbReference>
<dbReference type="InterPro" id="IPR013783">
    <property type="entry name" value="Ig-like_fold"/>
</dbReference>
<dbReference type="SUPFAM" id="SSF49265">
    <property type="entry name" value="Fibronectin type III"/>
    <property type="match status" value="3"/>
</dbReference>
<feature type="domain" description="Fibronectin type-III" evidence="1">
    <location>
        <begin position="616"/>
        <end position="703"/>
    </location>
</feature>
<dbReference type="PANTHER" id="PTHR30032">
    <property type="entry name" value="N-ACETYLMURAMOYL-L-ALANINE AMIDASE-RELATED"/>
    <property type="match status" value="1"/>
</dbReference>
<dbReference type="InterPro" id="IPR051922">
    <property type="entry name" value="Bact_Sporulation_Assoc"/>
</dbReference>
<proteinExistence type="predicted"/>
<dbReference type="Gene3D" id="2.60.40.10">
    <property type="entry name" value="Immunoglobulins"/>
    <property type="match status" value="5"/>
</dbReference>
<reference evidence="2 3" key="1">
    <citation type="journal article" date="2012" name="BMC Microbiol.">
        <title>Genome sequence of Desulfitobacterium hafniense DCB-2, a Gram-positive anaerobe capable of dehalogenation and metal reduction.</title>
        <authorList>
            <person name="Kim S.H."/>
            <person name="Harzman C."/>
            <person name="Davis J.K."/>
            <person name="Hutcheson R."/>
            <person name="Broderick J.B."/>
            <person name="Marsh T.L."/>
            <person name="Tiedje J.M."/>
        </authorList>
    </citation>
    <scope>NUCLEOTIDE SEQUENCE [LARGE SCALE GENOMIC DNA]</scope>
    <source>
        <strain evidence="3">DSM 10664 / DCB-2</strain>
    </source>
</reference>
<gene>
    <name evidence="2" type="ordered locus">Dhaf_4482</name>
</gene>
<dbReference type="RefSeq" id="WP_015945256.1">
    <property type="nucleotide sequence ID" value="NC_011830.1"/>
</dbReference>
<feature type="domain" description="Fibronectin type-III" evidence="1">
    <location>
        <begin position="709"/>
        <end position="795"/>
    </location>
</feature>
<dbReference type="InterPro" id="IPR003961">
    <property type="entry name" value="FN3_dom"/>
</dbReference>
<dbReference type="Pfam" id="PF00041">
    <property type="entry name" value="fn3"/>
    <property type="match status" value="2"/>
</dbReference>
<dbReference type="CDD" id="cd00063">
    <property type="entry name" value="FN3"/>
    <property type="match status" value="5"/>
</dbReference>
<accession>B8FWI5</accession>
<evidence type="ECO:0000313" key="2">
    <source>
        <dbReference type="EMBL" id="ACL22483.1"/>
    </source>
</evidence>
<dbReference type="Pfam" id="PF04122">
    <property type="entry name" value="CW_binding_2"/>
    <property type="match status" value="3"/>
</dbReference>
<feature type="domain" description="Fibronectin type-III" evidence="1">
    <location>
        <begin position="430"/>
        <end position="517"/>
    </location>
</feature>
<evidence type="ECO:0000259" key="1">
    <source>
        <dbReference type="PROSITE" id="PS50853"/>
    </source>
</evidence>
<dbReference type="Gene3D" id="3.40.50.12090">
    <property type="match status" value="2"/>
</dbReference>
<dbReference type="PANTHER" id="PTHR30032:SF8">
    <property type="entry name" value="GERMINATION-SPECIFIC N-ACETYLMURAMOYL-L-ALANINE AMIDASE"/>
    <property type="match status" value="1"/>
</dbReference>
<dbReference type="PROSITE" id="PS50853">
    <property type="entry name" value="FN3"/>
    <property type="match status" value="5"/>
</dbReference>
<dbReference type="InterPro" id="IPR007253">
    <property type="entry name" value="Cell_wall-bd_2"/>
</dbReference>
<dbReference type="SMART" id="SM00060">
    <property type="entry name" value="FN3"/>
    <property type="match status" value="5"/>
</dbReference>
<dbReference type="KEGG" id="dhd:Dhaf_4482"/>